<dbReference type="Proteomes" id="UP001303046">
    <property type="component" value="Unassembled WGS sequence"/>
</dbReference>
<gene>
    <name evidence="1" type="primary">Necator_chrIV.g15721</name>
    <name evidence="1" type="ORF">RB195_002426</name>
</gene>
<evidence type="ECO:0000313" key="1">
    <source>
        <dbReference type="EMBL" id="KAK6750442.1"/>
    </source>
</evidence>
<dbReference type="EMBL" id="JAVFWL010000004">
    <property type="protein sequence ID" value="KAK6750442.1"/>
    <property type="molecule type" value="Genomic_DNA"/>
</dbReference>
<keyword evidence="2" id="KW-1185">Reference proteome</keyword>
<protein>
    <submittedName>
        <fullName evidence="1">Uncharacterized protein</fullName>
    </submittedName>
</protein>
<name>A0ABR1DIY9_NECAM</name>
<comment type="caution">
    <text evidence="1">The sequence shown here is derived from an EMBL/GenBank/DDBJ whole genome shotgun (WGS) entry which is preliminary data.</text>
</comment>
<proteinExistence type="predicted"/>
<organism evidence="1 2">
    <name type="scientific">Necator americanus</name>
    <name type="common">Human hookworm</name>
    <dbReference type="NCBI Taxonomy" id="51031"/>
    <lineage>
        <taxon>Eukaryota</taxon>
        <taxon>Metazoa</taxon>
        <taxon>Ecdysozoa</taxon>
        <taxon>Nematoda</taxon>
        <taxon>Chromadorea</taxon>
        <taxon>Rhabditida</taxon>
        <taxon>Rhabditina</taxon>
        <taxon>Rhabditomorpha</taxon>
        <taxon>Strongyloidea</taxon>
        <taxon>Ancylostomatidae</taxon>
        <taxon>Bunostominae</taxon>
        <taxon>Necator</taxon>
    </lineage>
</organism>
<reference evidence="1 2" key="1">
    <citation type="submission" date="2023-08" db="EMBL/GenBank/DDBJ databases">
        <title>A Necator americanus chromosomal reference genome.</title>
        <authorList>
            <person name="Ilik V."/>
            <person name="Petrzelkova K.J."/>
            <person name="Pardy F."/>
            <person name="Fuh T."/>
            <person name="Niatou-Singa F.S."/>
            <person name="Gouil Q."/>
            <person name="Baker L."/>
            <person name="Ritchie M.E."/>
            <person name="Jex A.R."/>
            <person name="Gazzola D."/>
            <person name="Li H."/>
            <person name="Toshio Fujiwara R."/>
            <person name="Zhan B."/>
            <person name="Aroian R.V."/>
            <person name="Pafco B."/>
            <person name="Schwarz E.M."/>
        </authorList>
    </citation>
    <scope>NUCLEOTIDE SEQUENCE [LARGE SCALE GENOMIC DNA]</scope>
    <source>
        <strain evidence="1 2">Aroian</strain>
        <tissue evidence="1">Whole animal</tissue>
    </source>
</reference>
<accession>A0ABR1DIY9</accession>
<evidence type="ECO:0000313" key="2">
    <source>
        <dbReference type="Proteomes" id="UP001303046"/>
    </source>
</evidence>
<sequence length="158" mass="17723">MYSDFYRIKLKYDRFLLPQLNRSKAAYHESDVIGKPVGECKVRGVDHEYVPSQFPLPRPSKKKTKLACSHVKTRHLFARAPSERSGITDGLLKASPHESEVVQISGGVFVYGMGDYGEEGDSVHFLLIAVKNGPEDAAPHKTGALQSYLLYKMVRQNE</sequence>